<dbReference type="GO" id="GO:0003726">
    <property type="term" value="F:double-stranded RNA adenosine deaminase activity"/>
    <property type="evidence" value="ECO:0007669"/>
    <property type="project" value="TreeGrafter"/>
</dbReference>
<protein>
    <recommendedName>
        <fullName evidence="2">A to I editase domain-containing protein</fullName>
    </recommendedName>
</protein>
<dbReference type="GO" id="GO:0008251">
    <property type="term" value="F:tRNA-specific adenosine deaminase activity"/>
    <property type="evidence" value="ECO:0007669"/>
    <property type="project" value="TreeGrafter"/>
</dbReference>
<dbReference type="GO" id="GO:0003725">
    <property type="term" value="F:double-stranded RNA binding"/>
    <property type="evidence" value="ECO:0007669"/>
    <property type="project" value="TreeGrafter"/>
</dbReference>
<dbReference type="GO" id="GO:0005730">
    <property type="term" value="C:nucleolus"/>
    <property type="evidence" value="ECO:0007669"/>
    <property type="project" value="TreeGrafter"/>
</dbReference>
<dbReference type="AlphaFoldDB" id="S4RDB3"/>
<dbReference type="PANTHER" id="PTHR10910:SF107">
    <property type="entry name" value="DOUBLE-STRANDED RNA-SPECIFIC ADENOSINE DEAMINASE"/>
    <property type="match status" value="1"/>
</dbReference>
<name>S4RDB3_PETMA</name>
<reference evidence="3" key="2">
    <citation type="submission" date="2025-09" db="UniProtKB">
        <authorList>
            <consortium name="Ensembl"/>
        </authorList>
    </citation>
    <scope>IDENTIFICATION</scope>
</reference>
<feature type="domain" description="A to I editase" evidence="2">
    <location>
        <begin position="1"/>
        <end position="109"/>
    </location>
</feature>
<dbReference type="Ensembl" id="ENSPMAT00000003210.1">
    <property type="protein sequence ID" value="ENSPMAP00000003195.1"/>
    <property type="gene ID" value="ENSPMAG00000002932.1"/>
</dbReference>
<evidence type="ECO:0000313" key="3">
    <source>
        <dbReference type="Ensembl" id="ENSPMAP00000003195.1"/>
    </source>
</evidence>
<dbReference type="PANTHER" id="PTHR10910">
    <property type="entry name" value="EUKARYOTE SPECIFIC DSRNA BINDING PROTEIN"/>
    <property type="match status" value="1"/>
</dbReference>
<dbReference type="GO" id="GO:0006382">
    <property type="term" value="P:adenosine to inosine editing"/>
    <property type="evidence" value="ECO:0007669"/>
    <property type="project" value="TreeGrafter"/>
</dbReference>
<accession>S4RDB3</accession>
<dbReference type="OMA" id="HECKQSA"/>
<dbReference type="Pfam" id="PF02137">
    <property type="entry name" value="A_deamin"/>
    <property type="match status" value="1"/>
</dbReference>
<dbReference type="GO" id="GO:0005737">
    <property type="term" value="C:cytoplasm"/>
    <property type="evidence" value="ECO:0007669"/>
    <property type="project" value="TreeGrafter"/>
</dbReference>
<evidence type="ECO:0000256" key="1">
    <source>
        <dbReference type="SAM" id="MobiDB-lite"/>
    </source>
</evidence>
<dbReference type="InterPro" id="IPR002466">
    <property type="entry name" value="A_deamin"/>
</dbReference>
<evidence type="ECO:0000259" key="2">
    <source>
        <dbReference type="PROSITE" id="PS50141"/>
    </source>
</evidence>
<sequence>ARQVGKTKETSANWSLGDERPEILDGTKGKALDQTGALVVSRLSKRALSKAFTLTWHKFNHREPPGGGSYAEAKIAAGDFQMAKQRLWESLERLGYGEWIPKPQEEEQFSIKE</sequence>
<dbReference type="GeneTree" id="ENSGT00940000157243"/>
<proteinExistence type="predicted"/>
<dbReference type="PROSITE" id="PS50141">
    <property type="entry name" value="A_DEAMIN_EDITASE"/>
    <property type="match status" value="1"/>
</dbReference>
<dbReference type="GO" id="GO:0006396">
    <property type="term" value="P:RNA processing"/>
    <property type="evidence" value="ECO:0007669"/>
    <property type="project" value="InterPro"/>
</dbReference>
<reference evidence="3" key="1">
    <citation type="submission" date="2025-08" db="UniProtKB">
        <authorList>
            <consortium name="Ensembl"/>
        </authorList>
    </citation>
    <scope>IDENTIFICATION</scope>
</reference>
<feature type="region of interest" description="Disordered" evidence="1">
    <location>
        <begin position="1"/>
        <end position="28"/>
    </location>
</feature>
<dbReference type="HOGENOM" id="CLU_2139249_0_0_1"/>
<feature type="compositionally biased region" description="Basic and acidic residues" evidence="1">
    <location>
        <begin position="17"/>
        <end position="28"/>
    </location>
</feature>
<organism evidence="3">
    <name type="scientific">Petromyzon marinus</name>
    <name type="common">Sea lamprey</name>
    <dbReference type="NCBI Taxonomy" id="7757"/>
    <lineage>
        <taxon>Eukaryota</taxon>
        <taxon>Metazoa</taxon>
        <taxon>Chordata</taxon>
        <taxon>Craniata</taxon>
        <taxon>Vertebrata</taxon>
        <taxon>Cyclostomata</taxon>
        <taxon>Hyperoartia</taxon>
        <taxon>Petromyzontiformes</taxon>
        <taxon>Petromyzontidae</taxon>
        <taxon>Petromyzon</taxon>
    </lineage>
</organism>
<dbReference type="STRING" id="7757.ENSPMAP00000003195"/>